<organism evidence="1 2">
    <name type="scientific">Porphyra umbilicalis</name>
    <name type="common">Purple laver</name>
    <name type="synonym">Red alga</name>
    <dbReference type="NCBI Taxonomy" id="2786"/>
    <lineage>
        <taxon>Eukaryota</taxon>
        <taxon>Rhodophyta</taxon>
        <taxon>Bangiophyceae</taxon>
        <taxon>Bangiales</taxon>
        <taxon>Bangiaceae</taxon>
        <taxon>Porphyra</taxon>
    </lineage>
</organism>
<protein>
    <submittedName>
        <fullName evidence="1">Uncharacterized protein</fullName>
    </submittedName>
</protein>
<gene>
    <name evidence="1" type="ORF">BU14_0161s0005</name>
</gene>
<evidence type="ECO:0000313" key="2">
    <source>
        <dbReference type="Proteomes" id="UP000218209"/>
    </source>
</evidence>
<reference evidence="1 2" key="1">
    <citation type="submission" date="2017-03" db="EMBL/GenBank/DDBJ databases">
        <title>WGS assembly of Porphyra umbilicalis.</title>
        <authorList>
            <person name="Brawley S.H."/>
            <person name="Blouin N.A."/>
            <person name="Ficko-Blean E."/>
            <person name="Wheeler G.L."/>
            <person name="Lohr M."/>
            <person name="Goodson H.V."/>
            <person name="Jenkins J.W."/>
            <person name="Blaby-Haas C.E."/>
            <person name="Helliwell K.E."/>
            <person name="Chan C."/>
            <person name="Marriage T."/>
            <person name="Bhattacharya D."/>
            <person name="Klein A.S."/>
            <person name="Badis Y."/>
            <person name="Brodie J."/>
            <person name="Cao Y."/>
            <person name="Collen J."/>
            <person name="Dittami S.M."/>
            <person name="Gachon C.M."/>
            <person name="Green B.R."/>
            <person name="Karpowicz S."/>
            <person name="Kim J.W."/>
            <person name="Kudahl U."/>
            <person name="Lin S."/>
            <person name="Michel G."/>
            <person name="Mittag M."/>
            <person name="Olson B.J."/>
            <person name="Pangilinan J."/>
            <person name="Peng Y."/>
            <person name="Qiu H."/>
            <person name="Shu S."/>
            <person name="Singer J.T."/>
            <person name="Smith A.G."/>
            <person name="Sprecher B.N."/>
            <person name="Wagner V."/>
            <person name="Wang W."/>
            <person name="Wang Z.-Y."/>
            <person name="Yan J."/>
            <person name="Yarish C."/>
            <person name="Zoeuner-Riek S."/>
            <person name="Zhuang Y."/>
            <person name="Zou Y."/>
            <person name="Lindquist E.A."/>
            <person name="Grimwood J."/>
            <person name="Barry K."/>
            <person name="Rokhsar D.S."/>
            <person name="Schmutz J."/>
            <person name="Stiller J.W."/>
            <person name="Grossman A.R."/>
            <person name="Prochnik S.E."/>
        </authorList>
    </citation>
    <scope>NUCLEOTIDE SEQUENCE [LARGE SCALE GENOMIC DNA]</scope>
    <source>
        <strain evidence="1">4086291</strain>
    </source>
</reference>
<dbReference type="EMBL" id="KV918846">
    <property type="protein sequence ID" value="OSX77082.1"/>
    <property type="molecule type" value="Genomic_DNA"/>
</dbReference>
<name>A0A1X6P872_PORUM</name>
<sequence length="151" mass="15366">MATPLGAKAVSALGAQSPDALPSPAHPTSVIVVSDKKAKEDAAAWGAALHDALAGQKVSIVPVVDASHLPKALVPFVSMYLNAVGANEAVVDKAGWTEKEEGYQQGCVMLMVVGGQGGKGEGEPSVVWRRNVGGVEQNVLKELVAATAEAA</sequence>
<dbReference type="Proteomes" id="UP000218209">
    <property type="component" value="Unassembled WGS sequence"/>
</dbReference>
<proteinExistence type="predicted"/>
<evidence type="ECO:0000313" key="1">
    <source>
        <dbReference type="EMBL" id="OSX77082.1"/>
    </source>
</evidence>
<keyword evidence="2" id="KW-1185">Reference proteome</keyword>
<dbReference type="AlphaFoldDB" id="A0A1X6P872"/>
<accession>A0A1X6P872</accession>